<dbReference type="Gene3D" id="3.60.110.10">
    <property type="entry name" value="Carbon-nitrogen hydrolase"/>
    <property type="match status" value="1"/>
</dbReference>
<dbReference type="GO" id="GO:0000257">
    <property type="term" value="F:nitrilase activity"/>
    <property type="evidence" value="ECO:0007669"/>
    <property type="project" value="UniProtKB-EC"/>
</dbReference>
<dbReference type="EMBL" id="JAJSPL020000022">
    <property type="protein sequence ID" value="KAK7739737.1"/>
    <property type="molecule type" value="Genomic_DNA"/>
</dbReference>
<dbReference type="InterPro" id="IPR003010">
    <property type="entry name" value="C-N_Hydrolase"/>
</dbReference>
<dbReference type="AlphaFoldDB" id="A0AAN9YFN7"/>
<comment type="similarity">
    <text evidence="1">Belongs to the carbon-nitrogen hydrolase superfamily. Nitrilase family.</text>
</comment>
<comment type="caution">
    <text evidence="6">The sequence shown here is derived from an EMBL/GenBank/DDBJ whole genome shotgun (WGS) entry which is preliminary data.</text>
</comment>
<name>A0AAN9YFN7_9PEZI</name>
<dbReference type="InterPro" id="IPR036526">
    <property type="entry name" value="C-N_Hydrolase_sf"/>
</dbReference>
<dbReference type="EC" id="3.5.5.1" evidence="4"/>
<evidence type="ECO:0000256" key="1">
    <source>
        <dbReference type="ARBA" id="ARBA00008129"/>
    </source>
</evidence>
<evidence type="ECO:0000313" key="6">
    <source>
        <dbReference type="EMBL" id="KAK7739737.1"/>
    </source>
</evidence>
<sequence length="343" mass="37675">MKFSTLATGIAASSSTVIAASNDTFDPENFVVAAVRQPPPNFPLPVGLNKTWVDFDLNATISQAVDIIKQAQEDGVGLLAFPELYFPGYPISINTNYTADQLAQYVNQSLTINSTEWNTITDAFADAGIYGAFGFSEHDGDYLYLGQALIGPDGSVLKTRRKLRPSGTERDIWSDGNYSGLEAISTDYGRIGLLECWEHIHPTMTFVMQAQLENIHIAAFPYAADPDKATENWELAEVSLSAARYYSVIINSWVLMPQVGTSAIFYQGRTIAYANATDTNNATYITATVNTTAFSNATYNVDGEQSWAALQQIKEEWPAYIPKANSSFFEHKLNPIESFASTD</sequence>
<keyword evidence="2" id="KW-0378">Hydrolase</keyword>
<protein>
    <recommendedName>
        <fullName evidence="4">nitrilase</fullName>
        <ecNumber evidence="4">3.5.5.1</ecNumber>
    </recommendedName>
</protein>
<reference evidence="6 7" key="1">
    <citation type="journal article" date="2023" name="PLoS ONE">
        <title>Cytospora paraplurivora sp. nov. isolated from orchards with fruit tree decline syndrome in Ontario, Canada.</title>
        <authorList>
            <person name="Ilyukhin E."/>
            <person name="Nguyen H.D.T."/>
            <person name="Castle A.J."/>
            <person name="Ellouze W."/>
        </authorList>
    </citation>
    <scope>NUCLEOTIDE SEQUENCE [LARGE SCALE GENOMIC DNA]</scope>
    <source>
        <strain evidence="6 7">FDS-564</strain>
    </source>
</reference>
<dbReference type="InterPro" id="IPR044149">
    <property type="entry name" value="Nitrilases_CHs"/>
</dbReference>
<proteinExistence type="inferred from homology"/>
<dbReference type="SUPFAM" id="SSF56317">
    <property type="entry name" value="Carbon-nitrogen hydrolase"/>
    <property type="match status" value="1"/>
</dbReference>
<dbReference type="PANTHER" id="PTHR46044:SF14">
    <property type="entry name" value="ARYLACETONITRILASE"/>
    <property type="match status" value="1"/>
</dbReference>
<accession>A0AAN9YFN7</accession>
<dbReference type="Proteomes" id="UP001320245">
    <property type="component" value="Unassembled WGS sequence"/>
</dbReference>
<organism evidence="6 7">
    <name type="scientific">Cytospora paraplurivora</name>
    <dbReference type="NCBI Taxonomy" id="2898453"/>
    <lineage>
        <taxon>Eukaryota</taxon>
        <taxon>Fungi</taxon>
        <taxon>Dikarya</taxon>
        <taxon>Ascomycota</taxon>
        <taxon>Pezizomycotina</taxon>
        <taxon>Sordariomycetes</taxon>
        <taxon>Sordariomycetidae</taxon>
        <taxon>Diaporthales</taxon>
        <taxon>Cytosporaceae</taxon>
        <taxon>Cytospora</taxon>
    </lineage>
</organism>
<feature type="domain" description="CN hydrolase" evidence="5">
    <location>
        <begin position="42"/>
        <end position="291"/>
    </location>
</feature>
<evidence type="ECO:0000256" key="4">
    <source>
        <dbReference type="ARBA" id="ARBA00039045"/>
    </source>
</evidence>
<keyword evidence="7" id="KW-1185">Reference proteome</keyword>
<dbReference type="Pfam" id="PF00795">
    <property type="entry name" value="CN_hydrolase"/>
    <property type="match status" value="1"/>
</dbReference>
<evidence type="ECO:0000256" key="2">
    <source>
        <dbReference type="ARBA" id="ARBA00022801"/>
    </source>
</evidence>
<evidence type="ECO:0000313" key="7">
    <source>
        <dbReference type="Proteomes" id="UP001320245"/>
    </source>
</evidence>
<evidence type="ECO:0000259" key="5">
    <source>
        <dbReference type="PROSITE" id="PS50263"/>
    </source>
</evidence>
<dbReference type="PROSITE" id="PS50263">
    <property type="entry name" value="CN_HYDROLASE"/>
    <property type="match status" value="1"/>
</dbReference>
<dbReference type="PANTHER" id="PTHR46044">
    <property type="entry name" value="NITRILASE"/>
    <property type="match status" value="1"/>
</dbReference>
<gene>
    <name evidence="6" type="ORF">SLS53_005707</name>
</gene>
<comment type="catalytic activity">
    <reaction evidence="3">
        <text>a nitrile + 2 H2O = a carboxylate + NH4(+)</text>
        <dbReference type="Rhea" id="RHEA:21724"/>
        <dbReference type="ChEBI" id="CHEBI:15377"/>
        <dbReference type="ChEBI" id="CHEBI:18379"/>
        <dbReference type="ChEBI" id="CHEBI:28938"/>
        <dbReference type="ChEBI" id="CHEBI:29067"/>
        <dbReference type="EC" id="3.5.5.1"/>
    </reaction>
</comment>
<evidence type="ECO:0000256" key="3">
    <source>
        <dbReference type="ARBA" id="ARBA00036406"/>
    </source>
</evidence>